<proteinExistence type="predicted"/>
<comment type="caution">
    <text evidence="1">The sequence shown here is derived from an EMBL/GenBank/DDBJ whole genome shotgun (WGS) entry which is preliminary data.</text>
</comment>
<evidence type="ECO:0000313" key="2">
    <source>
        <dbReference type="Proteomes" id="UP001225605"/>
    </source>
</evidence>
<keyword evidence="2" id="KW-1185">Reference proteome</keyword>
<accession>A0ABU0X551</accession>
<sequence length="72" mass="7688">MNTLECFEKPGYLMTGALMVSGTAHVAGERSARDRHTHTWGARVQLIQVPAPYAPTVVPTPIVAPSAQGRST</sequence>
<dbReference type="Proteomes" id="UP001225605">
    <property type="component" value="Unassembled WGS sequence"/>
</dbReference>
<organism evidence="1 2">
    <name type="scientific">Saccharothrix yanglingensis</name>
    <dbReference type="NCBI Taxonomy" id="659496"/>
    <lineage>
        <taxon>Bacteria</taxon>
        <taxon>Bacillati</taxon>
        <taxon>Actinomycetota</taxon>
        <taxon>Actinomycetes</taxon>
        <taxon>Pseudonocardiales</taxon>
        <taxon>Pseudonocardiaceae</taxon>
        <taxon>Saccharothrix</taxon>
    </lineage>
</organism>
<evidence type="ECO:0000313" key="1">
    <source>
        <dbReference type="EMBL" id="MDQ2587245.1"/>
    </source>
</evidence>
<name>A0ABU0X551_9PSEU</name>
<reference evidence="1 2" key="1">
    <citation type="submission" date="2017-06" db="EMBL/GenBank/DDBJ databases">
        <title>Cultured bacterium strain Saccharothrix yanglingensis Hhs.015.</title>
        <authorList>
            <person name="Xia Y."/>
        </authorList>
    </citation>
    <scope>NUCLEOTIDE SEQUENCE [LARGE SCALE GENOMIC DNA]</scope>
    <source>
        <strain evidence="1 2">Hhs.015</strain>
    </source>
</reference>
<dbReference type="EMBL" id="NSDM01000012">
    <property type="protein sequence ID" value="MDQ2587245.1"/>
    <property type="molecule type" value="Genomic_DNA"/>
</dbReference>
<protein>
    <submittedName>
        <fullName evidence="1">Uncharacterized protein</fullName>
    </submittedName>
</protein>
<gene>
    <name evidence="1" type="ORF">CKY47_25305</name>
</gene>